<dbReference type="InterPro" id="IPR000623">
    <property type="entry name" value="Shikimate_kinase/TSH1"/>
</dbReference>
<sequence>MTRRPSNIVLIGMPGAGKTTVGALLARRLGLAFADTDRLIEHREGQTLQQIVDTHGYQTLRAIEARVLTQLDCRGDVIATGGSAVYSDAAMTALQRHGVIVHLQVDLETILSRVQDAATRGLARAPGQSLTALFAEREALYAHYAEFSVDASGDDQFAVADRVIATLTRAHALPSPLA</sequence>
<dbReference type="SUPFAM" id="SSF52540">
    <property type="entry name" value="P-loop containing nucleoside triphosphate hydrolases"/>
    <property type="match status" value="1"/>
</dbReference>
<dbReference type="RefSeq" id="WP_367958884.1">
    <property type="nucleotide sequence ID" value="NZ_JBAKFK010000002.1"/>
</dbReference>
<comment type="subcellular location">
    <subcellularLocation>
        <location evidence="7">Cytoplasm</location>
    </subcellularLocation>
</comment>
<gene>
    <name evidence="7" type="primary">aroK</name>
    <name evidence="8" type="ORF">V6X73_04005</name>
</gene>
<accession>A0ABV3TE21</accession>
<dbReference type="CDD" id="cd00464">
    <property type="entry name" value="SK"/>
    <property type="match status" value="1"/>
</dbReference>
<dbReference type="EMBL" id="JBAKFM010000002">
    <property type="protein sequence ID" value="MEX0468894.1"/>
    <property type="molecule type" value="Genomic_DNA"/>
</dbReference>
<feature type="binding site" evidence="7">
    <location>
        <begin position="15"/>
        <end position="20"/>
    </location>
    <ligand>
        <name>ATP</name>
        <dbReference type="ChEBI" id="CHEBI:30616"/>
    </ligand>
</feature>
<comment type="pathway">
    <text evidence="7">Metabolic intermediate biosynthesis; chorismate biosynthesis; chorismate from D-erythrose 4-phosphate and phosphoenolpyruvate: step 5/7.</text>
</comment>
<protein>
    <recommendedName>
        <fullName evidence="7">Shikimate kinase</fullName>
        <shortName evidence="7">SK</shortName>
        <ecNumber evidence="7">2.7.1.71</ecNumber>
    </recommendedName>
</protein>
<evidence type="ECO:0000256" key="2">
    <source>
        <dbReference type="ARBA" id="ARBA00022679"/>
    </source>
</evidence>
<evidence type="ECO:0000256" key="1">
    <source>
        <dbReference type="ARBA" id="ARBA00022605"/>
    </source>
</evidence>
<dbReference type="HAMAP" id="MF_00109">
    <property type="entry name" value="Shikimate_kinase"/>
    <property type="match status" value="1"/>
</dbReference>
<keyword evidence="7" id="KW-0963">Cytoplasm</keyword>
<comment type="similarity">
    <text evidence="7">Belongs to the shikimate kinase family.</text>
</comment>
<keyword evidence="2 7" id="KW-0808">Transferase</keyword>
<comment type="subunit">
    <text evidence="7">Monomer.</text>
</comment>
<evidence type="ECO:0000313" key="8">
    <source>
        <dbReference type="EMBL" id="MEX0468894.1"/>
    </source>
</evidence>
<dbReference type="InterPro" id="IPR027417">
    <property type="entry name" value="P-loop_NTPase"/>
</dbReference>
<dbReference type="Gene3D" id="3.40.50.300">
    <property type="entry name" value="P-loop containing nucleotide triphosphate hydrolases"/>
    <property type="match status" value="1"/>
</dbReference>
<dbReference type="PANTHER" id="PTHR21087:SF16">
    <property type="entry name" value="SHIKIMATE KINASE 1, CHLOROPLASTIC"/>
    <property type="match status" value="1"/>
</dbReference>
<evidence type="ECO:0000256" key="5">
    <source>
        <dbReference type="ARBA" id="ARBA00022840"/>
    </source>
</evidence>
<keyword evidence="1 7" id="KW-0028">Amino-acid biosynthesis</keyword>
<dbReference type="Pfam" id="PF01202">
    <property type="entry name" value="SKI"/>
    <property type="match status" value="1"/>
</dbReference>
<feature type="binding site" evidence="7">
    <location>
        <position position="120"/>
    </location>
    <ligand>
        <name>ATP</name>
        <dbReference type="ChEBI" id="CHEBI:30616"/>
    </ligand>
</feature>
<comment type="catalytic activity">
    <reaction evidence="7">
        <text>shikimate + ATP = 3-phosphoshikimate + ADP + H(+)</text>
        <dbReference type="Rhea" id="RHEA:13121"/>
        <dbReference type="ChEBI" id="CHEBI:15378"/>
        <dbReference type="ChEBI" id="CHEBI:30616"/>
        <dbReference type="ChEBI" id="CHEBI:36208"/>
        <dbReference type="ChEBI" id="CHEBI:145989"/>
        <dbReference type="ChEBI" id="CHEBI:456216"/>
        <dbReference type="EC" id="2.7.1.71"/>
    </reaction>
</comment>
<proteinExistence type="inferred from homology"/>
<keyword evidence="7" id="KW-0479">Metal-binding</keyword>
<dbReference type="PRINTS" id="PR01100">
    <property type="entry name" value="SHIKIMTKNASE"/>
</dbReference>
<feature type="binding site" evidence="7">
    <location>
        <position position="37"/>
    </location>
    <ligand>
        <name>substrate</name>
    </ligand>
</feature>
<comment type="caution">
    <text evidence="7">Lacks conserved residue(s) required for the propagation of feature annotation.</text>
</comment>
<dbReference type="InterPro" id="IPR031322">
    <property type="entry name" value="Shikimate/glucono_kinase"/>
</dbReference>
<feature type="binding site" evidence="7">
    <location>
        <position position="61"/>
    </location>
    <ligand>
        <name>substrate</name>
    </ligand>
</feature>
<keyword evidence="7" id="KW-0460">Magnesium</keyword>
<name>A0ABV3TE21_9GAMM</name>
<dbReference type="Proteomes" id="UP001556709">
    <property type="component" value="Unassembled WGS sequence"/>
</dbReference>
<organism evidence="8 9">
    <name type="scientific">Spiribacter pallidus</name>
    <dbReference type="NCBI Taxonomy" id="1987936"/>
    <lineage>
        <taxon>Bacteria</taxon>
        <taxon>Pseudomonadati</taxon>
        <taxon>Pseudomonadota</taxon>
        <taxon>Gammaproteobacteria</taxon>
        <taxon>Chromatiales</taxon>
        <taxon>Ectothiorhodospiraceae</taxon>
        <taxon>Spiribacter</taxon>
    </lineage>
</organism>
<dbReference type="GO" id="GO:0004765">
    <property type="term" value="F:shikimate kinase activity"/>
    <property type="evidence" value="ECO:0007669"/>
    <property type="project" value="UniProtKB-EC"/>
</dbReference>
<keyword evidence="6 7" id="KW-0057">Aromatic amino acid biosynthesis</keyword>
<feature type="binding site" evidence="7">
    <location>
        <position position="82"/>
    </location>
    <ligand>
        <name>substrate</name>
    </ligand>
</feature>
<comment type="cofactor">
    <cofactor evidence="7">
        <name>Mg(2+)</name>
        <dbReference type="ChEBI" id="CHEBI:18420"/>
    </cofactor>
    <text evidence="7">Binds 1 Mg(2+) ion per subunit.</text>
</comment>
<feature type="binding site" evidence="7">
    <location>
        <position position="19"/>
    </location>
    <ligand>
        <name>Mg(2+)</name>
        <dbReference type="ChEBI" id="CHEBI:18420"/>
    </ligand>
</feature>
<evidence type="ECO:0000256" key="4">
    <source>
        <dbReference type="ARBA" id="ARBA00022777"/>
    </source>
</evidence>
<keyword evidence="3 7" id="KW-0547">Nucleotide-binding</keyword>
<dbReference type="EC" id="2.7.1.71" evidence="7"/>
<feature type="binding site" evidence="7">
    <location>
        <position position="137"/>
    </location>
    <ligand>
        <name>substrate</name>
    </ligand>
</feature>
<evidence type="ECO:0000256" key="6">
    <source>
        <dbReference type="ARBA" id="ARBA00023141"/>
    </source>
</evidence>
<keyword evidence="9" id="KW-1185">Reference proteome</keyword>
<dbReference type="PANTHER" id="PTHR21087">
    <property type="entry name" value="SHIKIMATE KINASE"/>
    <property type="match status" value="1"/>
</dbReference>
<keyword evidence="5 7" id="KW-0067">ATP-binding</keyword>
<evidence type="ECO:0000313" key="9">
    <source>
        <dbReference type="Proteomes" id="UP001556709"/>
    </source>
</evidence>
<evidence type="ECO:0000256" key="3">
    <source>
        <dbReference type="ARBA" id="ARBA00022741"/>
    </source>
</evidence>
<keyword evidence="4 7" id="KW-0418">Kinase</keyword>
<comment type="function">
    <text evidence="7">Catalyzes the specific phosphorylation of the 3-hydroxyl group of shikimic acid using ATP as a cosubstrate.</text>
</comment>
<evidence type="ECO:0000256" key="7">
    <source>
        <dbReference type="HAMAP-Rule" id="MF_00109"/>
    </source>
</evidence>
<comment type="caution">
    <text evidence="8">The sequence shown here is derived from an EMBL/GenBank/DDBJ whole genome shotgun (WGS) entry which is preliminary data.</text>
</comment>
<reference evidence="8 9" key="1">
    <citation type="submission" date="2024-02" db="EMBL/GenBank/DDBJ databases">
        <title>New especies of Spiribacter isolated from saline water.</title>
        <authorList>
            <person name="Leon M.J."/>
            <person name="De La Haba R."/>
            <person name="Sanchez-Porro C."/>
            <person name="Ventosa A."/>
        </authorList>
    </citation>
    <scope>NUCLEOTIDE SEQUENCE [LARGE SCALE GENOMIC DNA]</scope>
    <source>
        <strain evidence="9">ag22IC6-390</strain>
    </source>
</reference>